<feature type="transmembrane region" description="Helical" evidence="10">
    <location>
        <begin position="1064"/>
        <end position="1085"/>
    </location>
</feature>
<evidence type="ECO:0000256" key="2">
    <source>
        <dbReference type="ARBA" id="ARBA00022475"/>
    </source>
</evidence>
<dbReference type="SFLD" id="SFLDF00027">
    <property type="entry name" value="p-type_atpase"/>
    <property type="match status" value="1"/>
</dbReference>
<dbReference type="InterPro" id="IPR001757">
    <property type="entry name" value="P_typ_ATPase"/>
</dbReference>
<dbReference type="GO" id="GO:0006883">
    <property type="term" value="P:intracellular sodium ion homeostasis"/>
    <property type="evidence" value="ECO:0007669"/>
    <property type="project" value="TreeGrafter"/>
</dbReference>
<dbReference type="SUPFAM" id="SSF81660">
    <property type="entry name" value="Metal cation-transporting ATPase, ATP-binding domain N"/>
    <property type="match status" value="1"/>
</dbReference>
<dbReference type="Gene3D" id="3.40.1110.10">
    <property type="entry name" value="Calcium-transporting ATPase, cytoplasmic domain N"/>
    <property type="match status" value="1"/>
</dbReference>
<evidence type="ECO:0000259" key="11">
    <source>
        <dbReference type="SMART" id="SM00831"/>
    </source>
</evidence>
<dbReference type="Proteomes" id="UP000789706">
    <property type="component" value="Unassembled WGS sequence"/>
</dbReference>
<proteinExistence type="predicted"/>
<dbReference type="PANTHER" id="PTHR43294">
    <property type="entry name" value="SODIUM/POTASSIUM-TRANSPORTING ATPASE SUBUNIT ALPHA"/>
    <property type="match status" value="1"/>
</dbReference>
<dbReference type="Pfam" id="PF00690">
    <property type="entry name" value="Cation_ATPase_N"/>
    <property type="match status" value="1"/>
</dbReference>
<dbReference type="InterPro" id="IPR036412">
    <property type="entry name" value="HAD-like_sf"/>
</dbReference>
<dbReference type="PRINTS" id="PR00121">
    <property type="entry name" value="NAKATPASE"/>
</dbReference>
<dbReference type="InterPro" id="IPR050510">
    <property type="entry name" value="Cation_transp_ATPase_P-type"/>
</dbReference>
<dbReference type="InterPro" id="IPR044492">
    <property type="entry name" value="P_typ_ATPase_HD_dom"/>
</dbReference>
<feature type="transmembrane region" description="Helical" evidence="10">
    <location>
        <begin position="383"/>
        <end position="402"/>
    </location>
</feature>
<keyword evidence="2" id="KW-1003">Cell membrane</keyword>
<evidence type="ECO:0000256" key="6">
    <source>
        <dbReference type="ARBA" id="ARBA00022967"/>
    </source>
</evidence>
<gene>
    <name evidence="12" type="ORF">DEBURN_LOCUS3085</name>
</gene>
<evidence type="ECO:0000256" key="4">
    <source>
        <dbReference type="ARBA" id="ARBA00022741"/>
    </source>
</evidence>
<name>A0A9N8W0S4_9GLOM</name>
<sequence>MSTNKKENKEEIEEEIIEEIKEEIEEKIEEKNVDNSSSSTEKENESKGVENLENVSELIVSENYEENYEKNENTQHIQPKIQFTEQEKPERAIKTDHTTINTSELNSHEAISISKIEETTHSPKKRKFDIDEHLHTIEKIADLYHVNVNSDKPSESRGLNEEQAARLLQEHGPNVLTPPKKKHPILKFLERLFTLFNILLMVAGILMYILYFIDRVGNKANVYLGAILIGVAFLNAAIEFYQLQKSAAILESFLNMIPQKCHVLREGKLTQIQASSLVQGDVVFARMGDKIPADLFIFAANDMKVDNSSLTGESEPQERLKTNTHKNPLEATNLCFNGTLVVSGEGFGIVIRTGDHTVLGQIAGLTAGEEKNKSPLAREIDNFVKIIATIAITCAIIFFGIGFEVNNKNFSLTIGFAISVLVAWVPEGLPATVTVLLTIAAKRMAARNVLVKDLQGVETLGAITLLATDKTGTLTRNQMTVTNIWASLNMYSAFRNMQNENAAFDPNAPGIPEIINISLLCSRAKFDRKDVPFSERQILGDATETGLIRFAAQHTDFDELINTYPKVFEIPFNSETKWALTIHKKSHNNGKLTLYIKGAPERILQICSTVLSEDGSIPITSEHKAKYDEVYEFMASKGHRVLAFAQFLLPEDQYPEDFVFKKEEKNFPLNNLCFIGLVSLEDPPKHGVREAIGRCRRAGIRVIMVTGDHPLTAEAIGRKINLMLYDTKSMVAKKNNLPIESIGEDEYNAIVIKGEQVDTLTDAEWDLIFSKPEIIFARTSPRHKLEIVKRAQGMGHIVGVTGDGVNDSPALKKADLGISMNLSGSDVSKEAAAMILMDDNFASTVNGIEEGRLIFSNLKKSIQYTITHSTPQVTVSLLFVLVPIPLLLTPILILLVDLGFELFLALTYAWDPPESKTGLMKLMPRKPVTPESIERLRRRAFNRTPTITDPKTGEKVQPSKFSQIITFFKKPFTKSWWSEKFEKQEGEVLVDGNLLSWSYIEFGLIEATGCIISAFVVLNSHGFTPYDVRAMQQSSSERNYFTDKADPYTTINGVEKTASEQTEALGQAISIIYLGILIEQIFNLFACKARYRLPLGKFMFANPRNFIGAALGLCFAMILIYVPALNVVFGTNYKLSPKFWLIPIGFGIFILIYACIRTLILKKLRPANVSEDISELQMYPTIHSVERKQISKLTAEIDTLKRENVGIYYRLHQLQTDDLKLSS</sequence>
<dbReference type="SMART" id="SM00831">
    <property type="entry name" value="Cation_ATPase_N"/>
    <property type="match status" value="1"/>
</dbReference>
<comment type="subcellular location">
    <subcellularLocation>
        <location evidence="1">Cell membrane</location>
        <topology evidence="1">Multi-pass membrane protein</topology>
    </subcellularLocation>
</comment>
<dbReference type="FunFam" id="2.70.150.10:FF:000003">
    <property type="entry name" value="Sodium/potassium-transporting ATPase subunit alpha"/>
    <property type="match status" value="1"/>
</dbReference>
<feature type="domain" description="Cation-transporting P-type ATPase N-terminal" evidence="11">
    <location>
        <begin position="131"/>
        <end position="212"/>
    </location>
</feature>
<dbReference type="InterPro" id="IPR004014">
    <property type="entry name" value="ATPase_P-typ_cation-transptr_N"/>
</dbReference>
<evidence type="ECO:0000256" key="1">
    <source>
        <dbReference type="ARBA" id="ARBA00004651"/>
    </source>
</evidence>
<feature type="region of interest" description="Disordered" evidence="9">
    <location>
        <begin position="23"/>
        <end position="54"/>
    </location>
</feature>
<dbReference type="Pfam" id="PF13246">
    <property type="entry name" value="Cation_ATPase"/>
    <property type="match status" value="1"/>
</dbReference>
<feature type="transmembrane region" description="Helical" evidence="10">
    <location>
        <begin position="1140"/>
        <end position="1160"/>
    </location>
</feature>
<reference evidence="12" key="1">
    <citation type="submission" date="2021-06" db="EMBL/GenBank/DDBJ databases">
        <authorList>
            <person name="Kallberg Y."/>
            <person name="Tangrot J."/>
            <person name="Rosling A."/>
        </authorList>
    </citation>
    <scope>NUCLEOTIDE SEQUENCE</scope>
    <source>
        <strain evidence="12">AZ414A</strain>
    </source>
</reference>
<dbReference type="Gene3D" id="2.70.150.10">
    <property type="entry name" value="Calcium-transporting ATPase, cytoplasmic transduction domain A"/>
    <property type="match status" value="1"/>
</dbReference>
<dbReference type="Pfam" id="PF00689">
    <property type="entry name" value="Cation_ATPase_C"/>
    <property type="match status" value="1"/>
</dbReference>
<dbReference type="GO" id="GO:0036376">
    <property type="term" value="P:sodium ion export across plasma membrane"/>
    <property type="evidence" value="ECO:0007669"/>
    <property type="project" value="TreeGrafter"/>
</dbReference>
<evidence type="ECO:0000256" key="10">
    <source>
        <dbReference type="SAM" id="Phobius"/>
    </source>
</evidence>
<dbReference type="InterPro" id="IPR008250">
    <property type="entry name" value="ATPase_P-typ_transduc_dom_A_sf"/>
</dbReference>
<feature type="transmembrane region" description="Helical" evidence="10">
    <location>
        <begin position="877"/>
        <end position="910"/>
    </location>
</feature>
<evidence type="ECO:0000313" key="12">
    <source>
        <dbReference type="EMBL" id="CAG8469421.1"/>
    </source>
</evidence>
<dbReference type="GO" id="GO:1902600">
    <property type="term" value="P:proton transmembrane transport"/>
    <property type="evidence" value="ECO:0007669"/>
    <property type="project" value="TreeGrafter"/>
</dbReference>
<dbReference type="PANTHER" id="PTHR43294:SF21">
    <property type="entry name" value="CATION TRANSPORTING ATPASE"/>
    <property type="match status" value="1"/>
</dbReference>
<accession>A0A9N8W0S4</accession>
<dbReference type="Gene3D" id="1.20.1110.10">
    <property type="entry name" value="Calcium-transporting ATPase, transmembrane domain"/>
    <property type="match status" value="2"/>
</dbReference>
<feature type="transmembrane region" description="Helical" evidence="10">
    <location>
        <begin position="414"/>
        <end position="440"/>
    </location>
</feature>
<feature type="transmembrane region" description="Helical" evidence="10">
    <location>
        <begin position="223"/>
        <end position="241"/>
    </location>
</feature>
<dbReference type="SUPFAM" id="SSF81665">
    <property type="entry name" value="Calcium ATPase, transmembrane domain M"/>
    <property type="match status" value="2"/>
</dbReference>
<feature type="transmembrane region" description="Helical" evidence="10">
    <location>
        <begin position="1106"/>
        <end position="1128"/>
    </location>
</feature>
<keyword evidence="5" id="KW-0067">ATP-binding</keyword>
<evidence type="ECO:0000256" key="9">
    <source>
        <dbReference type="SAM" id="MobiDB-lite"/>
    </source>
</evidence>
<dbReference type="GO" id="GO:0005886">
    <property type="term" value="C:plasma membrane"/>
    <property type="evidence" value="ECO:0007669"/>
    <property type="project" value="UniProtKB-SubCell"/>
</dbReference>
<dbReference type="PROSITE" id="PS00154">
    <property type="entry name" value="ATPASE_E1_E2"/>
    <property type="match status" value="1"/>
</dbReference>
<dbReference type="EMBL" id="CAJVPK010000186">
    <property type="protein sequence ID" value="CAG8469421.1"/>
    <property type="molecule type" value="Genomic_DNA"/>
</dbReference>
<dbReference type="OrthoDB" id="158672at2759"/>
<dbReference type="GO" id="GO:0005524">
    <property type="term" value="F:ATP binding"/>
    <property type="evidence" value="ECO:0007669"/>
    <property type="project" value="UniProtKB-KW"/>
</dbReference>
<dbReference type="InterPro" id="IPR018303">
    <property type="entry name" value="ATPase_P-typ_P_site"/>
</dbReference>
<dbReference type="InterPro" id="IPR023299">
    <property type="entry name" value="ATPase_P-typ_cyto_dom_N"/>
</dbReference>
<dbReference type="GO" id="GO:1990573">
    <property type="term" value="P:potassium ion import across plasma membrane"/>
    <property type="evidence" value="ECO:0007669"/>
    <property type="project" value="TreeGrafter"/>
</dbReference>
<dbReference type="SUPFAM" id="SSF81653">
    <property type="entry name" value="Calcium ATPase, transduction domain A"/>
    <property type="match status" value="1"/>
</dbReference>
<dbReference type="GO" id="GO:0005391">
    <property type="term" value="F:P-type sodium:potassium-exchanging transporter activity"/>
    <property type="evidence" value="ECO:0007669"/>
    <property type="project" value="TreeGrafter"/>
</dbReference>
<dbReference type="FunFam" id="3.40.50.1000:FF:000083">
    <property type="entry name" value="Sodium/potassium-transporting ATPase subunit alpha"/>
    <property type="match status" value="1"/>
</dbReference>
<feature type="compositionally biased region" description="Basic and acidic residues" evidence="9">
    <location>
        <begin position="40"/>
        <end position="50"/>
    </location>
</feature>
<evidence type="ECO:0000256" key="8">
    <source>
        <dbReference type="ARBA" id="ARBA00023136"/>
    </source>
</evidence>
<keyword evidence="8 10" id="KW-0472">Membrane</keyword>
<evidence type="ECO:0000256" key="3">
    <source>
        <dbReference type="ARBA" id="ARBA00022692"/>
    </source>
</evidence>
<dbReference type="FunFam" id="3.40.1110.10:FF:000061">
    <property type="entry name" value="Potassium-transporting ATPase alpha chain 1"/>
    <property type="match status" value="1"/>
</dbReference>
<organism evidence="12 13">
    <name type="scientific">Diversispora eburnea</name>
    <dbReference type="NCBI Taxonomy" id="1213867"/>
    <lineage>
        <taxon>Eukaryota</taxon>
        <taxon>Fungi</taxon>
        <taxon>Fungi incertae sedis</taxon>
        <taxon>Mucoromycota</taxon>
        <taxon>Glomeromycotina</taxon>
        <taxon>Glomeromycetes</taxon>
        <taxon>Diversisporales</taxon>
        <taxon>Diversisporaceae</taxon>
        <taxon>Diversispora</taxon>
    </lineage>
</organism>
<dbReference type="InterPro" id="IPR006068">
    <property type="entry name" value="ATPase_P-typ_cation-transptr_C"/>
</dbReference>
<keyword evidence="7 10" id="KW-1133">Transmembrane helix</keyword>
<dbReference type="InterPro" id="IPR023214">
    <property type="entry name" value="HAD_sf"/>
</dbReference>
<keyword evidence="6" id="KW-1278">Translocase</keyword>
<dbReference type="GO" id="GO:0030007">
    <property type="term" value="P:intracellular potassium ion homeostasis"/>
    <property type="evidence" value="ECO:0007669"/>
    <property type="project" value="TreeGrafter"/>
</dbReference>
<dbReference type="InterPro" id="IPR059000">
    <property type="entry name" value="ATPase_P-type_domA"/>
</dbReference>
<protein>
    <submittedName>
        <fullName evidence="12">8346_t:CDS:1</fullName>
    </submittedName>
</protein>
<evidence type="ECO:0000313" key="13">
    <source>
        <dbReference type="Proteomes" id="UP000789706"/>
    </source>
</evidence>
<feature type="transmembrane region" description="Helical" evidence="10">
    <location>
        <begin position="192"/>
        <end position="211"/>
    </location>
</feature>
<keyword evidence="4" id="KW-0547">Nucleotide-binding</keyword>
<dbReference type="AlphaFoldDB" id="A0A9N8W0S4"/>
<keyword evidence="3 10" id="KW-0812">Transmembrane</keyword>
<keyword evidence="13" id="KW-1185">Reference proteome</keyword>
<dbReference type="InterPro" id="IPR023298">
    <property type="entry name" value="ATPase_P-typ_TM_dom_sf"/>
</dbReference>
<dbReference type="NCBIfam" id="TIGR01494">
    <property type="entry name" value="ATPase_P-type"/>
    <property type="match status" value="2"/>
</dbReference>
<evidence type="ECO:0000256" key="5">
    <source>
        <dbReference type="ARBA" id="ARBA00022840"/>
    </source>
</evidence>
<comment type="caution">
    <text evidence="12">The sequence shown here is derived from an EMBL/GenBank/DDBJ whole genome shotgun (WGS) entry which is preliminary data.</text>
</comment>
<dbReference type="Gene3D" id="3.40.50.1000">
    <property type="entry name" value="HAD superfamily/HAD-like"/>
    <property type="match status" value="1"/>
</dbReference>
<dbReference type="SFLD" id="SFLDS00003">
    <property type="entry name" value="Haloacid_Dehalogenase"/>
    <property type="match status" value="1"/>
</dbReference>
<dbReference type="Pfam" id="PF00122">
    <property type="entry name" value="E1-E2_ATPase"/>
    <property type="match status" value="1"/>
</dbReference>
<dbReference type="SFLD" id="SFLDG00002">
    <property type="entry name" value="C1.7:_P-type_atpase_like"/>
    <property type="match status" value="1"/>
</dbReference>
<evidence type="ECO:0000256" key="7">
    <source>
        <dbReference type="ARBA" id="ARBA00022989"/>
    </source>
</evidence>
<dbReference type="PRINTS" id="PR00119">
    <property type="entry name" value="CATATPASE"/>
</dbReference>
<dbReference type="GO" id="GO:0016887">
    <property type="term" value="F:ATP hydrolysis activity"/>
    <property type="evidence" value="ECO:0007669"/>
    <property type="project" value="InterPro"/>
</dbReference>
<dbReference type="SUPFAM" id="SSF56784">
    <property type="entry name" value="HAD-like"/>
    <property type="match status" value="1"/>
</dbReference>